<keyword evidence="4" id="KW-1185">Reference proteome</keyword>
<evidence type="ECO:0000313" key="3">
    <source>
        <dbReference type="EMBL" id="MDZ5473098.1"/>
    </source>
</evidence>
<dbReference type="PANTHER" id="PTHR48100:SF1">
    <property type="entry name" value="HISTIDINE PHOSPHATASE FAMILY PROTEIN-RELATED"/>
    <property type="match status" value="1"/>
</dbReference>
<keyword evidence="2" id="KW-0413">Isomerase</keyword>
<dbReference type="GO" id="GO:0016787">
    <property type="term" value="F:hydrolase activity"/>
    <property type="evidence" value="ECO:0007669"/>
    <property type="project" value="UniProtKB-KW"/>
</dbReference>
<name>A0ABU5J100_9BACI</name>
<dbReference type="RefSeq" id="WP_322447398.1">
    <property type="nucleotide sequence ID" value="NZ_JAXOFX010000010.1"/>
</dbReference>
<sequence>MLTLYITRHGETVWNTEKRLQGWSDSELTVNGENNAKFLGDRLKDVHFTSIYTSPSARTLQTAKLISTGRDIPIHLNSNLREIHMGEWEGNTHEEIQKYYPTEYQLFWNAPHLYKPLSGEGFVELNNRVLKALDEIKSNHTSGNILIVTHTVVIKCLLAHFNHKPLERLWDPPFIHDTSLSVVEVEGEQYRVVIEGDSSHKVVE</sequence>
<dbReference type="InterPro" id="IPR013078">
    <property type="entry name" value="His_Pase_superF_clade-1"/>
</dbReference>
<dbReference type="SMART" id="SM00855">
    <property type="entry name" value="PGAM"/>
    <property type="match status" value="1"/>
</dbReference>
<dbReference type="Pfam" id="PF00300">
    <property type="entry name" value="His_Phos_1"/>
    <property type="match status" value="1"/>
</dbReference>
<dbReference type="InterPro" id="IPR001345">
    <property type="entry name" value="PG/BPGM_mutase_AS"/>
</dbReference>
<dbReference type="PROSITE" id="PS00175">
    <property type="entry name" value="PG_MUTASE"/>
    <property type="match status" value="1"/>
</dbReference>
<dbReference type="EMBL" id="JAXOFX010000010">
    <property type="protein sequence ID" value="MDZ5473098.1"/>
    <property type="molecule type" value="Genomic_DNA"/>
</dbReference>
<dbReference type="Gene3D" id="3.40.50.1240">
    <property type="entry name" value="Phosphoglycerate mutase-like"/>
    <property type="match status" value="1"/>
</dbReference>
<dbReference type="SUPFAM" id="SSF53254">
    <property type="entry name" value="Phosphoglycerate mutase-like"/>
    <property type="match status" value="1"/>
</dbReference>
<protein>
    <submittedName>
        <fullName evidence="3">Histidine phosphatase family protein</fullName>
        <ecNumber evidence="3">3.1.3.-</ecNumber>
    </submittedName>
</protein>
<keyword evidence="3" id="KW-0378">Hydrolase</keyword>
<keyword evidence="1" id="KW-0324">Glycolysis</keyword>
<dbReference type="PIRSF" id="PIRSF000709">
    <property type="entry name" value="6PFK_2-Ptase"/>
    <property type="match status" value="1"/>
</dbReference>
<comment type="caution">
    <text evidence="3">The sequence shown here is derived from an EMBL/GenBank/DDBJ whole genome shotgun (WGS) entry which is preliminary data.</text>
</comment>
<dbReference type="PANTHER" id="PTHR48100">
    <property type="entry name" value="BROAD-SPECIFICITY PHOSPHATASE YOR283W-RELATED"/>
    <property type="match status" value="1"/>
</dbReference>
<evidence type="ECO:0000256" key="1">
    <source>
        <dbReference type="ARBA" id="ARBA00023152"/>
    </source>
</evidence>
<dbReference type="InterPro" id="IPR050275">
    <property type="entry name" value="PGM_Phosphatase"/>
</dbReference>
<gene>
    <name evidence="3" type="ORF">SM124_15370</name>
</gene>
<reference evidence="3 4" key="1">
    <citation type="submission" date="2023-11" db="EMBL/GenBank/DDBJ databases">
        <title>Bacillus jintuensis, isolated from a mudflat on the Beibu Gulf coast.</title>
        <authorList>
            <person name="Li M."/>
        </authorList>
    </citation>
    <scope>NUCLEOTIDE SEQUENCE [LARGE SCALE GENOMIC DNA]</scope>
    <source>
        <strain evidence="3 4">31A1R</strain>
    </source>
</reference>
<proteinExistence type="predicted"/>
<accession>A0ABU5J100</accession>
<dbReference type="CDD" id="cd07067">
    <property type="entry name" value="HP_PGM_like"/>
    <property type="match status" value="1"/>
</dbReference>
<dbReference type="EC" id="3.1.3.-" evidence="3"/>
<dbReference type="InterPro" id="IPR029033">
    <property type="entry name" value="His_PPase_superfam"/>
</dbReference>
<dbReference type="Proteomes" id="UP001290455">
    <property type="component" value="Unassembled WGS sequence"/>
</dbReference>
<evidence type="ECO:0000313" key="4">
    <source>
        <dbReference type="Proteomes" id="UP001290455"/>
    </source>
</evidence>
<evidence type="ECO:0000256" key="2">
    <source>
        <dbReference type="ARBA" id="ARBA00023235"/>
    </source>
</evidence>
<organism evidence="3 4">
    <name type="scientific">Robertmurraya mangrovi</name>
    <dbReference type="NCBI Taxonomy" id="3098077"/>
    <lineage>
        <taxon>Bacteria</taxon>
        <taxon>Bacillati</taxon>
        <taxon>Bacillota</taxon>
        <taxon>Bacilli</taxon>
        <taxon>Bacillales</taxon>
        <taxon>Bacillaceae</taxon>
        <taxon>Robertmurraya</taxon>
    </lineage>
</organism>